<dbReference type="eggNOG" id="ENOG50307AS">
    <property type="taxonomic scope" value="Bacteria"/>
</dbReference>
<dbReference type="Proteomes" id="UP000028123">
    <property type="component" value="Unassembled WGS sequence"/>
</dbReference>
<reference evidence="1 2" key="1">
    <citation type="submission" date="2014-06" db="EMBL/GenBank/DDBJ databases">
        <title>Draft genome sequence of Paenibacillus sp. MSt1.</title>
        <authorList>
            <person name="Aw Y.K."/>
            <person name="Ong K.S."/>
            <person name="Gan H.M."/>
            <person name="Lee S.M."/>
        </authorList>
    </citation>
    <scope>NUCLEOTIDE SEQUENCE [LARGE SCALE GENOMIC DNA]</scope>
    <source>
        <strain evidence="1 2">MSt1</strain>
    </source>
</reference>
<dbReference type="OrthoDB" id="9869523at2"/>
<sequence length="61" mass="7071">MKDDSVEFHLKQARLHLEQALTVTKLQASNEEAHQSMSEQWGHFFAFLIGDGNRETEIKEI</sequence>
<accession>A0A081P1T4</accession>
<protein>
    <submittedName>
        <fullName evidence="1">Uncharacterized protein</fullName>
    </submittedName>
</protein>
<proteinExistence type="predicted"/>
<keyword evidence="2" id="KW-1185">Reference proteome</keyword>
<comment type="caution">
    <text evidence="1">The sequence shown here is derived from an EMBL/GenBank/DDBJ whole genome shotgun (WGS) entry which is preliminary data.</text>
</comment>
<dbReference type="EMBL" id="JNVM01000015">
    <property type="protein sequence ID" value="KEQ24657.1"/>
    <property type="molecule type" value="Genomic_DNA"/>
</dbReference>
<name>A0A081P1T4_9BACL</name>
<gene>
    <name evidence="1" type="ORF">ET33_07935</name>
</gene>
<organism evidence="1 2">
    <name type="scientific">Paenibacillus tyrfis</name>
    <dbReference type="NCBI Taxonomy" id="1501230"/>
    <lineage>
        <taxon>Bacteria</taxon>
        <taxon>Bacillati</taxon>
        <taxon>Bacillota</taxon>
        <taxon>Bacilli</taxon>
        <taxon>Bacillales</taxon>
        <taxon>Paenibacillaceae</taxon>
        <taxon>Paenibacillus</taxon>
    </lineage>
</organism>
<dbReference type="RefSeq" id="WP_036685017.1">
    <property type="nucleotide sequence ID" value="NZ_FYEP01000008.1"/>
</dbReference>
<evidence type="ECO:0000313" key="2">
    <source>
        <dbReference type="Proteomes" id="UP000028123"/>
    </source>
</evidence>
<evidence type="ECO:0000313" key="1">
    <source>
        <dbReference type="EMBL" id="KEQ24657.1"/>
    </source>
</evidence>
<dbReference type="AlphaFoldDB" id="A0A081P1T4"/>